<gene>
    <name evidence="1" type="ORF">FAEPRAM212_01594</name>
</gene>
<accession>A8SB84</accession>
<protein>
    <submittedName>
        <fullName evidence="1">Uncharacterized protein</fullName>
    </submittedName>
</protein>
<dbReference type="EMBL" id="ABED02000025">
    <property type="protein sequence ID" value="EDP21772.1"/>
    <property type="molecule type" value="Genomic_DNA"/>
</dbReference>
<comment type="caution">
    <text evidence="1">The sequence shown here is derived from an EMBL/GenBank/DDBJ whole genome shotgun (WGS) entry which is preliminary data.</text>
</comment>
<proteinExistence type="predicted"/>
<dbReference type="HOGENOM" id="CLU_2245941_0_0_9"/>
<organism evidence="1 2">
    <name type="scientific">Faecalibacterium prausnitzii M21/2</name>
    <dbReference type="NCBI Taxonomy" id="411485"/>
    <lineage>
        <taxon>Bacteria</taxon>
        <taxon>Bacillati</taxon>
        <taxon>Bacillota</taxon>
        <taxon>Clostridia</taxon>
        <taxon>Eubacteriales</taxon>
        <taxon>Oscillospiraceae</taxon>
        <taxon>Faecalibacterium</taxon>
    </lineage>
</organism>
<reference evidence="1 2" key="2">
    <citation type="submission" date="2007-09" db="EMBL/GenBank/DDBJ databases">
        <authorList>
            <person name="Fulton L."/>
            <person name="Clifton S."/>
            <person name="Fulton B."/>
            <person name="Xu J."/>
            <person name="Minx P."/>
            <person name="Pepin K.H."/>
            <person name="Johnson M."/>
            <person name="Thiruvilangam P."/>
            <person name="Bhonagiri V."/>
            <person name="Nash W.E."/>
            <person name="Mardis E.R."/>
            <person name="Wilson R.K."/>
        </authorList>
    </citation>
    <scope>NUCLEOTIDE SEQUENCE [LARGE SCALE GENOMIC DNA]</scope>
    <source>
        <strain evidence="1 2">M21/2</strain>
    </source>
</reference>
<evidence type="ECO:0000313" key="1">
    <source>
        <dbReference type="EMBL" id="EDP21772.1"/>
    </source>
</evidence>
<dbReference type="RefSeq" id="WP_005923798.1">
    <property type="nucleotide sequence ID" value="NZ_DS483500.1"/>
</dbReference>
<evidence type="ECO:0000313" key="2">
    <source>
        <dbReference type="Proteomes" id="UP000005945"/>
    </source>
</evidence>
<sequence>MDYTELRARRRLLRRYLRRYRLEQTEAAYKAVEGILQRLPDDHPAAQIMRLRYKECRNWRTVEDRTFYCHSRAFELETAAIDALLQSTEVVDAITSWEAAQNDH</sequence>
<dbReference type="AlphaFoldDB" id="A8SB84"/>
<reference evidence="1 2" key="1">
    <citation type="submission" date="2007-09" db="EMBL/GenBank/DDBJ databases">
        <title>Draft genome sequence of Faecalibacterium prausnitzii M21/2.</title>
        <authorList>
            <person name="Sudarsanam P."/>
            <person name="Ley R."/>
            <person name="Guruge J."/>
            <person name="Turnbaugh P.J."/>
            <person name="Mahowald M."/>
            <person name="Liep D."/>
            <person name="Gordon J."/>
        </authorList>
    </citation>
    <scope>NUCLEOTIDE SEQUENCE [LARGE SCALE GENOMIC DNA]</scope>
    <source>
        <strain evidence="1 2">M21/2</strain>
    </source>
</reference>
<dbReference type="Proteomes" id="UP000005945">
    <property type="component" value="Unassembled WGS sequence"/>
</dbReference>
<dbReference type="GeneID" id="75068371"/>
<name>A8SB84_9FIRM</name>